<evidence type="ECO:0000313" key="1">
    <source>
        <dbReference type="EMBL" id="CUH21447.1"/>
    </source>
</evidence>
<evidence type="ECO:0008006" key="3">
    <source>
        <dbReference type="Google" id="ProtNLM"/>
    </source>
</evidence>
<dbReference type="SUPFAM" id="SSF56935">
    <property type="entry name" value="Porins"/>
    <property type="match status" value="1"/>
</dbReference>
<dbReference type="Proteomes" id="UP000049455">
    <property type="component" value="Unassembled WGS sequence"/>
</dbReference>
<keyword evidence="2" id="KW-1185">Reference proteome</keyword>
<reference evidence="1 2" key="1">
    <citation type="submission" date="2015-09" db="EMBL/GenBank/DDBJ databases">
        <authorList>
            <person name="Jackson K.R."/>
            <person name="Lunt B.L."/>
            <person name="Fisher J.N.B."/>
            <person name="Gardner A.V."/>
            <person name="Bailey M.E."/>
            <person name="Deus L.M."/>
            <person name="Earl A.S."/>
            <person name="Gibby P.D."/>
            <person name="Hartmann K.A."/>
            <person name="Liu J.E."/>
            <person name="Manci A.M."/>
            <person name="Nielsen D.A."/>
            <person name="Solomon M.B."/>
            <person name="Breakwell D.P."/>
            <person name="Burnett S.H."/>
            <person name="Grose J.H."/>
        </authorList>
    </citation>
    <scope>NUCLEOTIDE SEQUENCE [LARGE SCALE GENOMIC DNA]</scope>
    <source>
        <strain evidence="1 2">CECT 7799</strain>
    </source>
</reference>
<name>A0A0M7B4V8_9RHOB</name>
<proteinExistence type="predicted"/>
<dbReference type="STRING" id="313367.JSE7799_00556"/>
<dbReference type="RefSeq" id="WP_144431527.1">
    <property type="nucleotide sequence ID" value="NZ_CYPR01000032.1"/>
</dbReference>
<organism evidence="1 2">
    <name type="scientific">Jannaschia seosinensis</name>
    <dbReference type="NCBI Taxonomy" id="313367"/>
    <lineage>
        <taxon>Bacteria</taxon>
        <taxon>Pseudomonadati</taxon>
        <taxon>Pseudomonadota</taxon>
        <taxon>Alphaproteobacteria</taxon>
        <taxon>Rhodobacterales</taxon>
        <taxon>Roseobacteraceae</taxon>
        <taxon>Jannaschia</taxon>
    </lineage>
</organism>
<dbReference type="OrthoDB" id="7756354at2"/>
<protein>
    <recommendedName>
        <fullName evidence="3">Outer membrane beta-barrel protein</fullName>
    </recommendedName>
</protein>
<sequence length="465" mass="50431">MTRKNQAARTLLSRNVVAALATTGLVVSPLLYSRALAQETGGVLATLDVTTGLVYEDEEDGEDQSALQTQLSFGLSSITRTQRLTFLATGLFDLADPSEEDPFRPSLAFGYGTENRDTVLDVGATYRAVDIETVFPDPEEEFENADLLTETGTRRDASLSFGLETGRTARFGTETAIVLRDRSYVDTVNPDLGDLESQSIRTSLRFTLTPTLDLRVTGSRFESDEDDALITERERSQLGVGIDATLDKLWALSLDVGYAEFVTTNTVPGLGRIEDEETGADVLAAATRDLQNGSLSFSLARTINENGFRDTFQVGRSLEFAGGATFRGAAGITAFEEGDPQPFFELGYRQSLKSSAIVLSLAQEGDVNDEGDNVIQTSGLATYERSLTERSGLSLTGRLAAIDVLSGSEDDTARAEVGLGYNYAVTRDWDLTAAVQHRARYNDGDRTDSSNILSLNISRSFAFRP</sequence>
<dbReference type="AlphaFoldDB" id="A0A0M7B4V8"/>
<evidence type="ECO:0000313" key="2">
    <source>
        <dbReference type="Proteomes" id="UP000049455"/>
    </source>
</evidence>
<dbReference type="EMBL" id="CYPR01000032">
    <property type="protein sequence ID" value="CUH21447.1"/>
    <property type="molecule type" value="Genomic_DNA"/>
</dbReference>
<gene>
    <name evidence="1" type="ORF">JSE7799_00556</name>
</gene>
<accession>A0A0M7B4V8</accession>